<evidence type="ECO:0000256" key="1">
    <source>
        <dbReference type="ARBA" id="ARBA00003408"/>
    </source>
</evidence>
<feature type="transmembrane region" description="Helical" evidence="13">
    <location>
        <begin position="241"/>
        <end position="266"/>
    </location>
</feature>
<dbReference type="OrthoDB" id="9780160at2"/>
<dbReference type="NCBIfam" id="TIGR00797">
    <property type="entry name" value="matE"/>
    <property type="match status" value="1"/>
</dbReference>
<dbReference type="InterPro" id="IPR050222">
    <property type="entry name" value="MATE_MdtK"/>
</dbReference>
<feature type="transmembrane region" description="Helical" evidence="13">
    <location>
        <begin position="162"/>
        <end position="182"/>
    </location>
</feature>
<evidence type="ECO:0000256" key="12">
    <source>
        <dbReference type="ARBA" id="ARBA00031636"/>
    </source>
</evidence>
<keyword evidence="9 13" id="KW-1133">Transmembrane helix</keyword>
<keyword evidence="6" id="KW-0050">Antiport</keyword>
<dbReference type="AlphaFoldDB" id="A0A7X2V3D9"/>
<comment type="function">
    <text evidence="1">Multidrug efflux pump.</text>
</comment>
<feature type="transmembrane region" description="Helical" evidence="13">
    <location>
        <begin position="14"/>
        <end position="34"/>
    </location>
</feature>
<accession>A0A7X2V3D9</accession>
<dbReference type="GO" id="GO:0015297">
    <property type="term" value="F:antiporter activity"/>
    <property type="evidence" value="ECO:0007669"/>
    <property type="project" value="UniProtKB-KW"/>
</dbReference>
<gene>
    <name evidence="14" type="ORF">GKZ89_01115</name>
</gene>
<dbReference type="GO" id="GO:0042910">
    <property type="term" value="F:xenobiotic transmembrane transporter activity"/>
    <property type="evidence" value="ECO:0007669"/>
    <property type="project" value="InterPro"/>
</dbReference>
<evidence type="ECO:0000256" key="4">
    <source>
        <dbReference type="ARBA" id="ARBA00020268"/>
    </source>
</evidence>
<keyword evidence="5" id="KW-0813">Transport</keyword>
<dbReference type="PANTHER" id="PTHR43298">
    <property type="entry name" value="MULTIDRUG RESISTANCE PROTEIN NORM-RELATED"/>
    <property type="match status" value="1"/>
</dbReference>
<proteinExistence type="inferred from homology"/>
<comment type="subcellular location">
    <subcellularLocation>
        <location evidence="2">Cell membrane</location>
        <topology evidence="2">Multi-pass membrane protein</topology>
    </subcellularLocation>
</comment>
<keyword evidence="11 13" id="KW-0472">Membrane</keyword>
<sequence length="451" mass="49046">MHYASSLSDKTKQFLYILFPILITQLGLYSMTFLDTTMSGKVSPGDLAGVAVGSSIWVPVYTGLNGIFMAITPMVGQLIGANKPKGASYTVIQGIYLSAVMTLLVILAGFIALKPMLSFLPLDPLVREIALDYLIALGFGIFPLFLYGVLRSFIDSLGMTRITMWITLSALPVNFVLNYMFIFGKFGFPPLGGAGAGVATSITYWFTALLTAALIKKHPSLASFSLFSRFYKVSFQKWKEILGIGVPIGFAIFFETSIFAAVTLFMSEYDTVTIASHQAAMNFASFLYMIPLSISMALTIVIGFEAGAGRWNDARTYSRIGILLGLMLSLATAAVIYFYRSPIASVYTEDADVLNLTKTFLIYAIFFQISDAVAAPIQGALRGYKDVRFTFYTALISYWAVGLPLGILLARFTELAAFGYWIGLIAGLAAGAAGLSLRLSAIQRRYGTVHG</sequence>
<dbReference type="RefSeq" id="WP_155110539.1">
    <property type="nucleotide sequence ID" value="NZ_WMIB01000001.1"/>
</dbReference>
<evidence type="ECO:0000256" key="8">
    <source>
        <dbReference type="ARBA" id="ARBA00022692"/>
    </source>
</evidence>
<evidence type="ECO:0000256" key="5">
    <source>
        <dbReference type="ARBA" id="ARBA00022448"/>
    </source>
</evidence>
<feature type="transmembrane region" description="Helical" evidence="13">
    <location>
        <begin position="286"/>
        <end position="308"/>
    </location>
</feature>
<dbReference type="Pfam" id="PF01554">
    <property type="entry name" value="MatE"/>
    <property type="match status" value="2"/>
</dbReference>
<evidence type="ECO:0000256" key="6">
    <source>
        <dbReference type="ARBA" id="ARBA00022449"/>
    </source>
</evidence>
<feature type="transmembrane region" description="Helical" evidence="13">
    <location>
        <begin position="133"/>
        <end position="150"/>
    </location>
</feature>
<evidence type="ECO:0000256" key="13">
    <source>
        <dbReference type="SAM" id="Phobius"/>
    </source>
</evidence>
<keyword evidence="15" id="KW-1185">Reference proteome</keyword>
<reference evidence="14 15" key="1">
    <citation type="journal article" date="2017" name="Int. J. Syst. Evol. Microbiol.">
        <title>Bacillus mangrovi sp. nov., isolated from a sediment sample from a mangrove forest.</title>
        <authorList>
            <person name="Gupta V."/>
            <person name="Singh P.K."/>
            <person name="Korpole S."/>
            <person name="Tanuku N.R.S."/>
            <person name="Pinnaka A.K."/>
        </authorList>
    </citation>
    <scope>NUCLEOTIDE SEQUENCE [LARGE SCALE GENOMIC DNA]</scope>
    <source>
        <strain evidence="14 15">KCTC 33872</strain>
    </source>
</reference>
<feature type="transmembrane region" description="Helical" evidence="13">
    <location>
        <begin position="418"/>
        <end position="437"/>
    </location>
</feature>
<dbReference type="PANTHER" id="PTHR43298:SF2">
    <property type="entry name" value="FMN_FAD EXPORTER YEEO-RELATED"/>
    <property type="match status" value="1"/>
</dbReference>
<feature type="transmembrane region" description="Helical" evidence="13">
    <location>
        <begin position="360"/>
        <end position="377"/>
    </location>
</feature>
<evidence type="ECO:0000313" key="15">
    <source>
        <dbReference type="Proteomes" id="UP000434639"/>
    </source>
</evidence>
<protein>
    <recommendedName>
        <fullName evidence="4">Probable multidrug resistance protein NorM</fullName>
    </recommendedName>
    <alternativeName>
        <fullName evidence="12">Multidrug-efflux transporter</fullName>
    </alternativeName>
</protein>
<keyword evidence="8 13" id="KW-0812">Transmembrane</keyword>
<feature type="transmembrane region" description="Helical" evidence="13">
    <location>
        <begin position="320"/>
        <end position="340"/>
    </location>
</feature>
<dbReference type="InterPro" id="IPR048279">
    <property type="entry name" value="MdtK-like"/>
</dbReference>
<dbReference type="GO" id="GO:0006811">
    <property type="term" value="P:monoatomic ion transport"/>
    <property type="evidence" value="ECO:0007669"/>
    <property type="project" value="UniProtKB-KW"/>
</dbReference>
<dbReference type="Proteomes" id="UP000434639">
    <property type="component" value="Unassembled WGS sequence"/>
</dbReference>
<comment type="similarity">
    <text evidence="3">Belongs to the multi antimicrobial extrusion (MATE) (TC 2.A.66.1) family.</text>
</comment>
<feature type="transmembrane region" description="Helical" evidence="13">
    <location>
        <begin position="91"/>
        <end position="113"/>
    </location>
</feature>
<evidence type="ECO:0000313" key="14">
    <source>
        <dbReference type="EMBL" id="MTH51989.1"/>
    </source>
</evidence>
<feature type="transmembrane region" description="Helical" evidence="13">
    <location>
        <begin position="54"/>
        <end position="79"/>
    </location>
</feature>
<dbReference type="PIRSF" id="PIRSF006603">
    <property type="entry name" value="DinF"/>
    <property type="match status" value="1"/>
</dbReference>
<keyword evidence="10" id="KW-0406">Ion transport</keyword>
<evidence type="ECO:0000256" key="2">
    <source>
        <dbReference type="ARBA" id="ARBA00004651"/>
    </source>
</evidence>
<dbReference type="EMBL" id="WMIB01000001">
    <property type="protein sequence ID" value="MTH51989.1"/>
    <property type="molecule type" value="Genomic_DNA"/>
</dbReference>
<evidence type="ECO:0000256" key="10">
    <source>
        <dbReference type="ARBA" id="ARBA00023065"/>
    </source>
</evidence>
<evidence type="ECO:0000256" key="3">
    <source>
        <dbReference type="ARBA" id="ARBA00010199"/>
    </source>
</evidence>
<evidence type="ECO:0000256" key="11">
    <source>
        <dbReference type="ARBA" id="ARBA00023136"/>
    </source>
</evidence>
<keyword evidence="7" id="KW-1003">Cell membrane</keyword>
<comment type="caution">
    <text evidence="14">The sequence shown here is derived from an EMBL/GenBank/DDBJ whole genome shotgun (WGS) entry which is preliminary data.</text>
</comment>
<evidence type="ECO:0000256" key="9">
    <source>
        <dbReference type="ARBA" id="ARBA00022989"/>
    </source>
</evidence>
<dbReference type="InterPro" id="IPR002528">
    <property type="entry name" value="MATE_fam"/>
</dbReference>
<dbReference type="CDD" id="cd13131">
    <property type="entry name" value="MATE_NorM_like"/>
    <property type="match status" value="1"/>
</dbReference>
<name>A0A7X2V3D9_9BACI</name>
<feature type="transmembrane region" description="Helical" evidence="13">
    <location>
        <begin position="194"/>
        <end position="215"/>
    </location>
</feature>
<feature type="transmembrane region" description="Helical" evidence="13">
    <location>
        <begin position="389"/>
        <end position="412"/>
    </location>
</feature>
<evidence type="ECO:0000256" key="7">
    <source>
        <dbReference type="ARBA" id="ARBA00022475"/>
    </source>
</evidence>
<organism evidence="14 15">
    <name type="scientific">Metabacillus mangrovi</name>
    <dbReference type="NCBI Taxonomy" id="1491830"/>
    <lineage>
        <taxon>Bacteria</taxon>
        <taxon>Bacillati</taxon>
        <taxon>Bacillota</taxon>
        <taxon>Bacilli</taxon>
        <taxon>Bacillales</taxon>
        <taxon>Bacillaceae</taxon>
        <taxon>Metabacillus</taxon>
    </lineage>
</organism>
<dbReference type="GO" id="GO:0005886">
    <property type="term" value="C:plasma membrane"/>
    <property type="evidence" value="ECO:0007669"/>
    <property type="project" value="UniProtKB-SubCell"/>
</dbReference>